<evidence type="ECO:0000259" key="1">
    <source>
        <dbReference type="Pfam" id="PF13860"/>
    </source>
</evidence>
<protein>
    <submittedName>
        <fullName evidence="2">FlgD immunoglobulin-like domain containing protein</fullName>
    </submittedName>
</protein>
<accession>A0ABV6YPD8</accession>
<gene>
    <name evidence="2" type="ORF">ACFL2Z_03460</name>
</gene>
<comment type="caution">
    <text evidence="2">The sequence shown here is derived from an EMBL/GenBank/DDBJ whole genome shotgun (WGS) entry which is preliminary data.</text>
</comment>
<feature type="domain" description="FlgD/Vpr Ig-like" evidence="1">
    <location>
        <begin position="749"/>
        <end position="800"/>
    </location>
</feature>
<dbReference type="Pfam" id="PF13860">
    <property type="entry name" value="FlgD_ig"/>
    <property type="match status" value="1"/>
</dbReference>
<evidence type="ECO:0000313" key="3">
    <source>
        <dbReference type="Proteomes" id="UP001594288"/>
    </source>
</evidence>
<dbReference type="InterPro" id="IPR025965">
    <property type="entry name" value="FlgD/Vpr_Ig-like"/>
</dbReference>
<sequence>MKGSLSGSARGDRWRTILLAAILIGMIQTLLPVSAAASDFTIPKNHLLTDSEFGVVAWGPGSFSRTLGPDSAVNFTFIGLDTTGTAVEDDYPVAAVYGQTGGSHGSDFSNFSGYALQMVNSDDAPVWVILYMNTGFTNPNLNDDTFWEMPHWRKLDPGEGAIIRLDFDNVRAYNIDDNVSPHTTGSDGDTLAINAYDRTEVTSIGFQVMDQSGANDTVTVGIHPPDVISVDPGTAHCLNVANPCDTVSMVFNRIDTAQVRGYSTTFQLSSELVLCSDERQSIRQGTYLNSVGSTQFEVHDNGGGSYTVDCAILGIPCGATGSGTLFTVDVTGSGGEGVGSITVTSVTVRDCDNVPVLAHPGPPVYIGIDSTPPAPISDLAASQVKPGNPFGSDTTGIAITFTLPPDADMAEIYCAPYGNHPEYDDPPGAGSIPSVPGYPPPSPWVQTALTTSGQIDHQSTRDFWYYVAFAKDACGNISSVSNISGGTLNYHLGDVSDGVTIGHGDNRVTMADISLLGNYYWRVLVPGDSVNYLDVGPTTDLSVDARPTTDNLVNFEDLMMFAINFGGLHLTASSPRQSLEYPRLKMLLNHESGQEDDVVIARLVLERNQNSVKGIHAAVSFDAGGLELLDVSRGKLLSSQSAPLFFVHQSGNSEIQIDLAGLGSGAAIRGSGEIAVLRFHREGSVAGLPELSCADLRGLDNRRLKLKWESMTDELVVDEERSEGPSADEITILSSPNPFSRVTDIHFSLPVAAGVSLDIYDVKGQMVRTLVDGVVSAGRHSVSWDGRTNEKRRLAPGTYMSVLTVDGTRVIRKLTLLP</sequence>
<evidence type="ECO:0000313" key="2">
    <source>
        <dbReference type="EMBL" id="MFC1799950.1"/>
    </source>
</evidence>
<dbReference type="EMBL" id="JBHPEI010000047">
    <property type="protein sequence ID" value="MFC1799950.1"/>
    <property type="molecule type" value="Genomic_DNA"/>
</dbReference>
<name>A0ABV6YPD8_UNCEI</name>
<dbReference type="Gene3D" id="2.60.40.4070">
    <property type="match status" value="1"/>
</dbReference>
<proteinExistence type="predicted"/>
<organism evidence="2 3">
    <name type="scientific">Eiseniibacteriota bacterium</name>
    <dbReference type="NCBI Taxonomy" id="2212470"/>
    <lineage>
        <taxon>Bacteria</taxon>
        <taxon>Candidatus Eiseniibacteriota</taxon>
    </lineage>
</organism>
<keyword evidence="3" id="KW-1185">Reference proteome</keyword>
<dbReference type="Proteomes" id="UP001594288">
    <property type="component" value="Unassembled WGS sequence"/>
</dbReference>
<reference evidence="2 3" key="1">
    <citation type="submission" date="2024-09" db="EMBL/GenBank/DDBJ databases">
        <authorList>
            <person name="D'Angelo T."/>
        </authorList>
    </citation>
    <scope>NUCLEOTIDE SEQUENCE [LARGE SCALE GENOMIC DNA]</scope>
    <source>
        <strain evidence="2">SAG AM-311-F02</strain>
    </source>
</reference>